<keyword evidence="3" id="KW-0732">Signal</keyword>
<feature type="region of interest" description="Disordered" evidence="1">
    <location>
        <begin position="124"/>
        <end position="261"/>
    </location>
</feature>
<dbReference type="KEGG" id="ago:AGOS_AFR349W"/>
<dbReference type="Pfam" id="PF01822">
    <property type="entry name" value="WSC"/>
    <property type="match status" value="1"/>
</dbReference>
<feature type="compositionally biased region" description="Polar residues" evidence="1">
    <location>
        <begin position="325"/>
        <end position="343"/>
    </location>
</feature>
<evidence type="ECO:0000313" key="6">
    <source>
        <dbReference type="Proteomes" id="UP000000591"/>
    </source>
</evidence>
<name>Q753G3_EREGS</name>
<sequence>MGPGQLWKLALLAQLVARGLAQVNFEFSTESFSYYGCYEVAALKGSLRYDGQSIFNTKDLCIKNCEKGALAVVKEKECYCGDSASVLSGLTAAGEDKCTSKCPILGATCGGPSAYSVYVNDKHQKDISDEPKSPSSTTAQTSSEAAHTSSSTKTTTSSTAAPTTLASTQPSTTSTSTSSTSSQTTTVAPATTENTPTTSVTQPPNPQTTVSYSVTTRVSEGSTIISTAEPVTRTITGSAPSSTSSAPEHSTSDAPKKNSKSLSGGAIAGIVLGSLALVAIFIALAVFIMVNRDRDDVSSEPDLEEKRFHQPYSFGDQDPLPLNYTDPSSTSNSRHQTRSTSEQSAHHALFADQAPVAHYQEAGLGRPRLSNSSLPDVTANRPLRIANPDKD</sequence>
<dbReference type="EMBL" id="AE016819">
    <property type="protein sequence ID" value="AAS53720.1"/>
    <property type="molecule type" value="Genomic_DNA"/>
</dbReference>
<dbReference type="SMART" id="SM00321">
    <property type="entry name" value="WSC"/>
    <property type="match status" value="1"/>
</dbReference>
<dbReference type="Proteomes" id="UP000000591">
    <property type="component" value="Chromosome VI"/>
</dbReference>
<accession>Q753G3</accession>
<dbReference type="HOGENOM" id="CLU_024893_1_1_1"/>
<evidence type="ECO:0000256" key="2">
    <source>
        <dbReference type="SAM" id="Phobius"/>
    </source>
</evidence>
<reference evidence="6" key="2">
    <citation type="journal article" date="2013" name="G3 (Bethesda)">
        <title>Genomes of Ashbya fungi isolated from insects reveal four mating-type loci, numerous translocations, lack of transposons, and distinct gene duplications.</title>
        <authorList>
            <person name="Dietrich F.S."/>
            <person name="Voegeli S."/>
            <person name="Kuo S."/>
            <person name="Philippsen P."/>
        </authorList>
    </citation>
    <scope>GENOME REANNOTATION</scope>
    <source>
        <strain evidence="6">ATCC 10895 / CBS 109.51 / FGSC 9923 / NRRL Y-1056</strain>
    </source>
</reference>
<dbReference type="FunCoup" id="Q753G3">
    <property type="interactions" value="141"/>
</dbReference>
<protein>
    <submittedName>
        <fullName evidence="5">AFR349Wp</fullName>
    </submittedName>
</protein>
<feature type="compositionally biased region" description="Low complexity" evidence="1">
    <location>
        <begin position="133"/>
        <end position="219"/>
    </location>
</feature>
<dbReference type="PANTHER" id="PTHR16861:SF4">
    <property type="entry name" value="SH3 DOMAIN PROTEIN (AFU_ORTHOLOGUE AFUA_1G13610)"/>
    <property type="match status" value="1"/>
</dbReference>
<evidence type="ECO:0000256" key="3">
    <source>
        <dbReference type="SAM" id="SignalP"/>
    </source>
</evidence>
<dbReference type="RefSeq" id="NP_985896.1">
    <property type="nucleotide sequence ID" value="NM_211251.1"/>
</dbReference>
<keyword evidence="6" id="KW-1185">Reference proteome</keyword>
<dbReference type="eggNOG" id="KOG4157">
    <property type="taxonomic scope" value="Eukaryota"/>
</dbReference>
<feature type="signal peptide" evidence="3">
    <location>
        <begin position="1"/>
        <end position="21"/>
    </location>
</feature>
<organism evidence="5 6">
    <name type="scientific">Eremothecium gossypii (strain ATCC 10895 / CBS 109.51 / FGSC 9923 / NRRL Y-1056)</name>
    <name type="common">Yeast</name>
    <name type="synonym">Ashbya gossypii</name>
    <dbReference type="NCBI Taxonomy" id="284811"/>
    <lineage>
        <taxon>Eukaryota</taxon>
        <taxon>Fungi</taxon>
        <taxon>Dikarya</taxon>
        <taxon>Ascomycota</taxon>
        <taxon>Saccharomycotina</taxon>
        <taxon>Saccharomycetes</taxon>
        <taxon>Saccharomycetales</taxon>
        <taxon>Saccharomycetaceae</taxon>
        <taxon>Eremothecium</taxon>
    </lineage>
</organism>
<dbReference type="PROSITE" id="PS51212">
    <property type="entry name" value="WSC"/>
    <property type="match status" value="1"/>
</dbReference>
<dbReference type="OrthoDB" id="2019572at2759"/>
<feature type="region of interest" description="Disordered" evidence="1">
    <location>
        <begin position="298"/>
        <end position="391"/>
    </location>
</feature>
<evidence type="ECO:0000256" key="1">
    <source>
        <dbReference type="SAM" id="MobiDB-lite"/>
    </source>
</evidence>
<dbReference type="PANTHER" id="PTHR16861">
    <property type="entry name" value="GLYCOPROTEIN 38"/>
    <property type="match status" value="1"/>
</dbReference>
<dbReference type="InParanoid" id="Q753G3"/>
<feature type="compositionally biased region" description="Low complexity" evidence="1">
    <location>
        <begin position="238"/>
        <end position="249"/>
    </location>
</feature>
<keyword evidence="2" id="KW-0812">Transmembrane</keyword>
<evidence type="ECO:0000259" key="4">
    <source>
        <dbReference type="PROSITE" id="PS51212"/>
    </source>
</evidence>
<proteinExistence type="predicted"/>
<reference evidence="5 6" key="1">
    <citation type="journal article" date="2004" name="Science">
        <title>The Ashbya gossypii genome as a tool for mapping the ancient Saccharomyces cerevisiae genome.</title>
        <authorList>
            <person name="Dietrich F.S."/>
            <person name="Voegeli S."/>
            <person name="Brachat S."/>
            <person name="Lerch A."/>
            <person name="Gates K."/>
            <person name="Steiner S."/>
            <person name="Mohr C."/>
            <person name="Pohlmann R."/>
            <person name="Luedi P."/>
            <person name="Choi S."/>
            <person name="Wing R.A."/>
            <person name="Flavier A."/>
            <person name="Gaffney T.D."/>
            <person name="Philippsen P."/>
        </authorList>
    </citation>
    <scope>NUCLEOTIDE SEQUENCE [LARGE SCALE GENOMIC DNA]</scope>
    <source>
        <strain evidence="6">ATCC 10895 / CBS 109.51 / FGSC 9923 / NRRL Y-1056</strain>
    </source>
</reference>
<keyword evidence="2" id="KW-0472">Membrane</keyword>
<feature type="transmembrane region" description="Helical" evidence="2">
    <location>
        <begin position="266"/>
        <end position="290"/>
    </location>
</feature>
<feature type="domain" description="WSC" evidence="4">
    <location>
        <begin position="31"/>
        <end position="121"/>
    </location>
</feature>
<dbReference type="InterPro" id="IPR002889">
    <property type="entry name" value="WSC_carb-bd"/>
</dbReference>
<dbReference type="STRING" id="284811.Q753G3"/>
<gene>
    <name evidence="5" type="ORF">AGOS_AFR349W</name>
</gene>
<evidence type="ECO:0000313" key="5">
    <source>
        <dbReference type="EMBL" id="AAS53720.1"/>
    </source>
</evidence>
<keyword evidence="2" id="KW-1133">Transmembrane helix</keyword>
<dbReference type="OMA" id="DAHNISK"/>
<dbReference type="AlphaFoldDB" id="Q753G3"/>
<dbReference type="GeneID" id="4622163"/>
<feature type="chain" id="PRO_5004286436" evidence="3">
    <location>
        <begin position="22"/>
        <end position="391"/>
    </location>
</feature>